<feature type="region of interest" description="Disordered" evidence="1">
    <location>
        <begin position="324"/>
        <end position="370"/>
    </location>
</feature>
<protein>
    <submittedName>
        <fullName evidence="2">Acyl-CoA/acyl-ACP dehydrogenase</fullName>
    </submittedName>
</protein>
<keyword evidence="3" id="KW-1185">Reference proteome</keyword>
<organism evidence="2 3">
    <name type="scientific">Streptomyces ortus</name>
    <dbReference type="NCBI Taxonomy" id="2867268"/>
    <lineage>
        <taxon>Bacteria</taxon>
        <taxon>Bacillati</taxon>
        <taxon>Actinomycetota</taxon>
        <taxon>Actinomycetes</taxon>
        <taxon>Kitasatosporales</taxon>
        <taxon>Streptomycetaceae</taxon>
        <taxon>Streptomyces</taxon>
    </lineage>
</organism>
<name>A0ABT3VFY2_9ACTN</name>
<dbReference type="SUPFAM" id="SSF56645">
    <property type="entry name" value="Acyl-CoA dehydrogenase NM domain-like"/>
    <property type="match status" value="1"/>
</dbReference>
<feature type="compositionally biased region" description="Low complexity" evidence="1">
    <location>
        <begin position="343"/>
        <end position="370"/>
    </location>
</feature>
<dbReference type="EMBL" id="JAIFZO010000002">
    <property type="protein sequence ID" value="MCX4238562.1"/>
    <property type="molecule type" value="Genomic_DNA"/>
</dbReference>
<comment type="caution">
    <text evidence="2">The sequence shown here is derived from an EMBL/GenBank/DDBJ whole genome shotgun (WGS) entry which is preliminary data.</text>
</comment>
<dbReference type="Proteomes" id="UP001165590">
    <property type="component" value="Unassembled WGS sequence"/>
</dbReference>
<dbReference type="Gene3D" id="2.40.110.10">
    <property type="entry name" value="Butyryl-CoA Dehydrogenase, subunit A, domain 2"/>
    <property type="match status" value="1"/>
</dbReference>
<gene>
    <name evidence="2" type="ORF">K3769_38480</name>
</gene>
<proteinExistence type="predicted"/>
<sequence length="370" mass="38620">MNATPPEMTDPARSPERRTADLFADFVEREASGVPLPGRSTAHRFAVLSALGRRDLSLARLAEGHLDAAAILHELDDTLPLEGERWGVWAARPPGPGVHATRGDQGWRISGVKPYCSGARSCTHALVTADADDGYRLFAVALDHPGAQAVEGTWPAIGMAGSDSLDMSFTDVPARAVGGVDGYVLRPGFQHGGIGVAACWLGGAHAVAAPLYGRAAAGQLNSHAAAHLGAVDMLLHTADAVLRQAGDDIDADPFDVREEARVRSLRVRALAEKVCTEVLEHVGRATGAGPLCRDERHARAVADLTVYVRQHHAESNLAELGRLATTDFPPGRDATPPVGTRSATGAAPATDPATPAASETPATEAAEAAR</sequence>
<evidence type="ECO:0000313" key="3">
    <source>
        <dbReference type="Proteomes" id="UP001165590"/>
    </source>
</evidence>
<evidence type="ECO:0000256" key="1">
    <source>
        <dbReference type="SAM" id="MobiDB-lite"/>
    </source>
</evidence>
<accession>A0ABT3VFY2</accession>
<dbReference type="InterPro" id="IPR009100">
    <property type="entry name" value="AcylCoA_DH/oxidase_NM_dom_sf"/>
</dbReference>
<evidence type="ECO:0000313" key="2">
    <source>
        <dbReference type="EMBL" id="MCX4238562.1"/>
    </source>
</evidence>
<dbReference type="InterPro" id="IPR046373">
    <property type="entry name" value="Acyl-CoA_Oxase/DH_mid-dom_sf"/>
</dbReference>
<reference evidence="2" key="1">
    <citation type="journal article" date="2022" name="bioRxiv">
        <title>Discovery and biosynthetic assessment of Streptomyces ortus sp nov. isolated from a deep-sea sponge.</title>
        <authorList>
            <person name="Williams S.E."/>
        </authorList>
    </citation>
    <scope>NUCLEOTIDE SEQUENCE</scope>
    <source>
        <strain evidence="2">A15ISP2-DRY2</strain>
    </source>
</reference>